<gene>
    <name evidence="4" type="ORF">GCM10009710_26960</name>
</gene>
<evidence type="ECO:0008006" key="6">
    <source>
        <dbReference type="Google" id="ProtNLM"/>
    </source>
</evidence>
<dbReference type="Pfam" id="PF05257">
    <property type="entry name" value="CHAP"/>
    <property type="match status" value="1"/>
</dbReference>
<dbReference type="PROSITE" id="PS50911">
    <property type="entry name" value="CHAP"/>
    <property type="match status" value="1"/>
</dbReference>
<dbReference type="InterPro" id="IPR007921">
    <property type="entry name" value="CHAP_dom"/>
</dbReference>
<comment type="caution">
    <text evidence="4">The sequence shown here is derived from an EMBL/GenBank/DDBJ whole genome shotgun (WGS) entry which is preliminary data.</text>
</comment>
<dbReference type="PROSITE" id="PS51272">
    <property type="entry name" value="SLH"/>
    <property type="match status" value="3"/>
</dbReference>
<dbReference type="Pfam" id="PF00395">
    <property type="entry name" value="SLH"/>
    <property type="match status" value="3"/>
</dbReference>
<dbReference type="Gene3D" id="3.90.1720.10">
    <property type="entry name" value="endopeptidase domain like (from Nostoc punctiforme)"/>
    <property type="match status" value="1"/>
</dbReference>
<proteinExistence type="predicted"/>
<dbReference type="RefSeq" id="WP_344202506.1">
    <property type="nucleotide sequence ID" value="NZ_BAAAME010000004.1"/>
</dbReference>
<evidence type="ECO:0000259" key="3">
    <source>
        <dbReference type="PROSITE" id="PS51272"/>
    </source>
</evidence>
<dbReference type="PANTHER" id="PTHR43308:SF5">
    <property type="entry name" value="S-LAYER PROTEIN _ PEPTIDOGLYCAN ENDO-BETA-N-ACETYLGLUCOSAMINIDASE"/>
    <property type="match status" value="1"/>
</dbReference>
<dbReference type="SUPFAM" id="SSF54001">
    <property type="entry name" value="Cysteine proteinases"/>
    <property type="match status" value="1"/>
</dbReference>
<dbReference type="EMBL" id="BAAAME010000004">
    <property type="protein sequence ID" value="GAA1745528.1"/>
    <property type="molecule type" value="Genomic_DNA"/>
</dbReference>
<evidence type="ECO:0000256" key="1">
    <source>
        <dbReference type="SAM" id="SignalP"/>
    </source>
</evidence>
<evidence type="ECO:0000259" key="2">
    <source>
        <dbReference type="PROSITE" id="PS50911"/>
    </source>
</evidence>
<dbReference type="Proteomes" id="UP001501057">
    <property type="component" value="Unassembled WGS sequence"/>
</dbReference>
<sequence length="369" mass="40385">MRLLRSALAVAVLCLVVVAAPAQARLTTLCTGYDGCTRAGYSDFGYGAASGKMYWQQYSGHNCTNYVAYRLITTNGMSTTKPWSGFGNAYTWGHYNAAITDGIPAVGAVAWWDSNQGLGGAAGHVSYVEKVVSANEIWVSDDSASGDFHWRKVTRDGTGWPTGFIHFKDMDQPVPGPGGFVDVASTHVFAAHIEWLSTTGITTGYTRPDRYLEFRPQQPVLREQMAAFLYRLVGRPDVPDLPATSPFTDVSTSHVFYREIVWLYRSGITTGYDNGDGTQSFRPAQPVLREQMAAFLQRTTRAPEPVAPTASSFTDVDPTHVFAGHIAWLASAGITTGYVEPDGSATFRPAQPVLREQMAAFLHRYTERP</sequence>
<feature type="domain" description="SLH" evidence="3">
    <location>
        <begin position="243"/>
        <end position="310"/>
    </location>
</feature>
<feature type="signal peptide" evidence="1">
    <location>
        <begin position="1"/>
        <end position="24"/>
    </location>
</feature>
<name>A0ABP4W252_9ACTN</name>
<organism evidence="4 5">
    <name type="scientific">Aeromicrobium alkaliterrae</name>
    <dbReference type="NCBI Taxonomy" id="302168"/>
    <lineage>
        <taxon>Bacteria</taxon>
        <taxon>Bacillati</taxon>
        <taxon>Actinomycetota</taxon>
        <taxon>Actinomycetes</taxon>
        <taxon>Propionibacteriales</taxon>
        <taxon>Nocardioidaceae</taxon>
        <taxon>Aeromicrobium</taxon>
    </lineage>
</organism>
<evidence type="ECO:0000313" key="4">
    <source>
        <dbReference type="EMBL" id="GAA1745528.1"/>
    </source>
</evidence>
<keyword evidence="1" id="KW-0732">Signal</keyword>
<accession>A0ABP4W252</accession>
<protein>
    <recommendedName>
        <fullName evidence="6">CHAP domain-containing protein</fullName>
    </recommendedName>
</protein>
<feature type="chain" id="PRO_5045864082" description="CHAP domain-containing protein" evidence="1">
    <location>
        <begin position="25"/>
        <end position="369"/>
    </location>
</feature>
<dbReference type="InterPro" id="IPR051465">
    <property type="entry name" value="Cell_Envelope_Struct_Comp"/>
</dbReference>
<evidence type="ECO:0000313" key="5">
    <source>
        <dbReference type="Proteomes" id="UP001501057"/>
    </source>
</evidence>
<dbReference type="InterPro" id="IPR038765">
    <property type="entry name" value="Papain-like_cys_pep_sf"/>
</dbReference>
<feature type="domain" description="Peptidase C51" evidence="2">
    <location>
        <begin position="38"/>
        <end position="166"/>
    </location>
</feature>
<feature type="domain" description="SLH" evidence="3">
    <location>
        <begin position="311"/>
        <end position="369"/>
    </location>
</feature>
<keyword evidence="5" id="KW-1185">Reference proteome</keyword>
<reference evidence="5" key="1">
    <citation type="journal article" date="2019" name="Int. J. Syst. Evol. Microbiol.">
        <title>The Global Catalogue of Microorganisms (GCM) 10K type strain sequencing project: providing services to taxonomists for standard genome sequencing and annotation.</title>
        <authorList>
            <consortium name="The Broad Institute Genomics Platform"/>
            <consortium name="The Broad Institute Genome Sequencing Center for Infectious Disease"/>
            <person name="Wu L."/>
            <person name="Ma J."/>
        </authorList>
    </citation>
    <scope>NUCLEOTIDE SEQUENCE [LARGE SCALE GENOMIC DNA]</scope>
    <source>
        <strain evidence="5">JCM 13518</strain>
    </source>
</reference>
<feature type="domain" description="SLH" evidence="3">
    <location>
        <begin position="176"/>
        <end position="242"/>
    </location>
</feature>
<dbReference type="PANTHER" id="PTHR43308">
    <property type="entry name" value="OUTER MEMBRANE PROTEIN ALPHA-RELATED"/>
    <property type="match status" value="1"/>
</dbReference>
<dbReference type="InterPro" id="IPR001119">
    <property type="entry name" value="SLH_dom"/>
</dbReference>